<name>A0AAV7UUP8_PLEWA</name>
<dbReference type="AlphaFoldDB" id="A0AAV7UUP8"/>
<proteinExistence type="predicted"/>
<feature type="region of interest" description="Disordered" evidence="1">
    <location>
        <begin position="101"/>
        <end position="132"/>
    </location>
</feature>
<organism evidence="2 3">
    <name type="scientific">Pleurodeles waltl</name>
    <name type="common">Iberian ribbed newt</name>
    <dbReference type="NCBI Taxonomy" id="8319"/>
    <lineage>
        <taxon>Eukaryota</taxon>
        <taxon>Metazoa</taxon>
        <taxon>Chordata</taxon>
        <taxon>Craniata</taxon>
        <taxon>Vertebrata</taxon>
        <taxon>Euteleostomi</taxon>
        <taxon>Amphibia</taxon>
        <taxon>Batrachia</taxon>
        <taxon>Caudata</taxon>
        <taxon>Salamandroidea</taxon>
        <taxon>Salamandridae</taxon>
        <taxon>Pleurodelinae</taxon>
        <taxon>Pleurodeles</taxon>
    </lineage>
</organism>
<evidence type="ECO:0000313" key="3">
    <source>
        <dbReference type="Proteomes" id="UP001066276"/>
    </source>
</evidence>
<gene>
    <name evidence="2" type="ORF">NDU88_001446</name>
</gene>
<feature type="compositionally biased region" description="Polar residues" evidence="1">
    <location>
        <begin position="104"/>
        <end position="114"/>
    </location>
</feature>
<feature type="region of interest" description="Disordered" evidence="1">
    <location>
        <begin position="1"/>
        <end position="37"/>
    </location>
</feature>
<dbReference type="Proteomes" id="UP001066276">
    <property type="component" value="Chromosome 2_2"/>
</dbReference>
<evidence type="ECO:0000256" key="1">
    <source>
        <dbReference type="SAM" id="MobiDB-lite"/>
    </source>
</evidence>
<reference evidence="2" key="1">
    <citation type="journal article" date="2022" name="bioRxiv">
        <title>Sequencing and chromosome-scale assembly of the giantPleurodeles waltlgenome.</title>
        <authorList>
            <person name="Brown T."/>
            <person name="Elewa A."/>
            <person name="Iarovenko S."/>
            <person name="Subramanian E."/>
            <person name="Araus A.J."/>
            <person name="Petzold A."/>
            <person name="Susuki M."/>
            <person name="Suzuki K.-i.T."/>
            <person name="Hayashi T."/>
            <person name="Toyoda A."/>
            <person name="Oliveira C."/>
            <person name="Osipova E."/>
            <person name="Leigh N.D."/>
            <person name="Simon A."/>
            <person name="Yun M.H."/>
        </authorList>
    </citation>
    <scope>NUCLEOTIDE SEQUENCE</scope>
    <source>
        <strain evidence="2">20211129_DDA</strain>
        <tissue evidence="2">Liver</tissue>
    </source>
</reference>
<protein>
    <submittedName>
        <fullName evidence="2">Uncharacterized protein</fullName>
    </submittedName>
</protein>
<comment type="caution">
    <text evidence="2">The sequence shown here is derived from an EMBL/GenBank/DDBJ whole genome shotgun (WGS) entry which is preliminary data.</text>
</comment>
<keyword evidence="3" id="KW-1185">Reference proteome</keyword>
<accession>A0AAV7UUP8</accession>
<evidence type="ECO:0000313" key="2">
    <source>
        <dbReference type="EMBL" id="KAJ1192134.1"/>
    </source>
</evidence>
<dbReference type="EMBL" id="JANPWB010000004">
    <property type="protein sequence ID" value="KAJ1192134.1"/>
    <property type="molecule type" value="Genomic_DNA"/>
</dbReference>
<sequence length="132" mass="13439">MPPDHRSDVSCSASHDTAPGGPCRPPPAGHGLTTRPTAFLALATAATAPRSHRPHSGPSSYSALAGAGLVGARLTSLGHRAVPPKDCSICSDPTGLQIRFIGSSGHNTDPNFNGSEGGARGQRNLAERPVVM</sequence>